<dbReference type="PANTHER" id="PTHR21615">
    <property type="entry name" value="CYCLIN N-TERMINAL DOMAIN-CONTAINING PROTEIN 1"/>
    <property type="match status" value="1"/>
</dbReference>
<accession>A0ABN8B6B5</accession>
<dbReference type="CDD" id="cd20541">
    <property type="entry name" value="CYCLIN_CNTD1"/>
    <property type="match status" value="1"/>
</dbReference>
<dbReference type="SUPFAM" id="SSF47954">
    <property type="entry name" value="Cyclin-like"/>
    <property type="match status" value="1"/>
</dbReference>
<dbReference type="EMBL" id="OU963895">
    <property type="protein sequence ID" value="CAH0401897.1"/>
    <property type="molecule type" value="Genomic_DNA"/>
</dbReference>
<keyword evidence="2" id="KW-1185">Reference proteome</keyword>
<protein>
    <recommendedName>
        <fullName evidence="3">Cyclin C-terminal domain-containing protein</fullName>
    </recommendedName>
</protein>
<reference evidence="1" key="1">
    <citation type="submission" date="2021-12" db="EMBL/GenBank/DDBJ databases">
        <authorList>
            <person name="King R."/>
        </authorList>
    </citation>
    <scope>NUCLEOTIDE SEQUENCE</scope>
</reference>
<evidence type="ECO:0000313" key="2">
    <source>
        <dbReference type="Proteomes" id="UP001153292"/>
    </source>
</evidence>
<dbReference type="InterPro" id="IPR036915">
    <property type="entry name" value="Cyclin-like_sf"/>
</dbReference>
<name>A0ABN8B6B5_CHISP</name>
<evidence type="ECO:0000313" key="1">
    <source>
        <dbReference type="EMBL" id="CAH0401897.1"/>
    </source>
</evidence>
<proteinExistence type="predicted"/>
<sequence>MDDEGSFESATKSALNATSYTLRDWLSRMKEGNYDRYRKLLVNEGRIALWHMCSRVGVNVNGVPGQACRLIETYFSEQLRIFFKSQRGSSEWLPFKQSLLTHLPLTMMSCVQLASKMNGAPFRITAGMARIYLACKGFQFTLSEIIKSELEVFFALNWCIPILTNVEIGHLLATEVGMPKEMLPGVSIIVDSAEFRLNAVHRRMLRTVNDLPIDERKDYLGTLSALHLVAGCVIATALFLRFKGVDPAPRLADLTNANIPFLRCISNIIYSLTVLENRNVSSDFLTRKRKWPY</sequence>
<gene>
    <name evidence="1" type="ORF">CHILSU_LOCUS5133</name>
</gene>
<dbReference type="Proteomes" id="UP001153292">
    <property type="component" value="Chromosome 2"/>
</dbReference>
<organism evidence="1 2">
    <name type="scientific">Chilo suppressalis</name>
    <name type="common">Asiatic rice borer moth</name>
    <dbReference type="NCBI Taxonomy" id="168631"/>
    <lineage>
        <taxon>Eukaryota</taxon>
        <taxon>Metazoa</taxon>
        <taxon>Ecdysozoa</taxon>
        <taxon>Arthropoda</taxon>
        <taxon>Hexapoda</taxon>
        <taxon>Insecta</taxon>
        <taxon>Pterygota</taxon>
        <taxon>Neoptera</taxon>
        <taxon>Endopterygota</taxon>
        <taxon>Lepidoptera</taxon>
        <taxon>Glossata</taxon>
        <taxon>Ditrysia</taxon>
        <taxon>Pyraloidea</taxon>
        <taxon>Crambidae</taxon>
        <taxon>Crambinae</taxon>
        <taxon>Chilo</taxon>
    </lineage>
</organism>
<evidence type="ECO:0008006" key="3">
    <source>
        <dbReference type="Google" id="ProtNLM"/>
    </source>
</evidence>
<dbReference type="PANTHER" id="PTHR21615:SF2">
    <property type="entry name" value="CYCLIN N-TERMINAL DOMAIN-CONTAINING PROTEIN 1"/>
    <property type="match status" value="1"/>
</dbReference>